<evidence type="ECO:0000259" key="8">
    <source>
        <dbReference type="SMART" id="SM00662"/>
    </source>
</evidence>
<evidence type="ECO:0000256" key="6">
    <source>
        <dbReference type="ARBA" id="ARBA00023163"/>
    </source>
</evidence>
<evidence type="ECO:0000256" key="4">
    <source>
        <dbReference type="ARBA" id="ARBA00022679"/>
    </source>
</evidence>
<dbReference type="SUPFAM" id="SSF55257">
    <property type="entry name" value="RBP11-like subunits of RNA polymerase"/>
    <property type="match status" value="1"/>
</dbReference>
<sequence>MFNLQLSCLTSIITKTESHYCEFLLKNLYRGQSITIANALRRTMLAHIKGSAIIAIKIKNISNEFSSIPGLKEDTLELMLNLKTIIIRNTNYKPYKGSLTIQGPAIITSNLLDLPKTITIINKQQYIATITDNTIFQMDFYIISGSGYYLNQQNIQKKYNDFLFIDAVFIPIISCTYKQINISTTEYNYFEHLSYKIWTNGSISPYQALTYSSNILELTFAQLKNLVFKKIEKKKKKQQKARKLIKIEELTLSNRIYNALHRAKIKSIEELRQKSNKELLLIKNLGLKSLKEISIALTKIHK</sequence>
<dbReference type="SMART" id="SM00662">
    <property type="entry name" value="RPOLD"/>
    <property type="match status" value="1"/>
</dbReference>
<evidence type="ECO:0000256" key="7">
    <source>
        <dbReference type="ARBA" id="ARBA00048552"/>
    </source>
</evidence>
<dbReference type="SUPFAM" id="SSF56553">
    <property type="entry name" value="Insert subdomain of RNA polymerase alpha subunit"/>
    <property type="match status" value="1"/>
</dbReference>
<dbReference type="EC" id="2.7.7.6" evidence="2"/>
<dbReference type="Gene3D" id="2.170.120.12">
    <property type="entry name" value="DNA-directed RNA polymerase, insert domain"/>
    <property type="match status" value="1"/>
</dbReference>
<keyword evidence="4" id="KW-0808">Transferase</keyword>
<dbReference type="InterPro" id="IPR011262">
    <property type="entry name" value="DNA-dir_RNA_pol_insert"/>
</dbReference>
<reference evidence="9" key="1">
    <citation type="journal article" date="2020" name="J. Phycol.">
        <title>The Organelle Genomes in the Photosynthetic Red Algal Parasite Pterocladiophila hemisphaerica (Florideophyceae, Rhodophyta) Have Elevated Substitution Rates and Extreme Gene Loss in the Plastid Genome.</title>
        <authorList>
            <person name="Preuss M."/>
            <person name="Verbruggen H."/>
            <person name="Zuccarello G.C."/>
        </authorList>
    </citation>
    <scope>NUCLEOTIDE SEQUENCE</scope>
</reference>
<geneLocation type="chloroplast" evidence="9"/>
<keyword evidence="3" id="KW-0240">DNA-directed RNA polymerase</keyword>
<comment type="catalytic activity">
    <reaction evidence="7">
        <text>RNA(n) + a ribonucleoside 5'-triphosphate = RNA(n+1) + diphosphate</text>
        <dbReference type="Rhea" id="RHEA:21248"/>
        <dbReference type="Rhea" id="RHEA-COMP:14527"/>
        <dbReference type="Rhea" id="RHEA-COMP:17342"/>
        <dbReference type="ChEBI" id="CHEBI:33019"/>
        <dbReference type="ChEBI" id="CHEBI:61557"/>
        <dbReference type="ChEBI" id="CHEBI:140395"/>
        <dbReference type="EC" id="2.7.7.6"/>
    </reaction>
</comment>
<gene>
    <name evidence="9" type="primary">rpoA</name>
</gene>
<protein>
    <recommendedName>
        <fullName evidence="2">DNA-directed RNA polymerase</fullName>
        <ecNumber evidence="2">2.7.7.6</ecNumber>
    </recommendedName>
</protein>
<keyword evidence="6" id="KW-0804">Transcription</keyword>
<dbReference type="CDD" id="cd06928">
    <property type="entry name" value="RNAP_alpha_NTD"/>
    <property type="match status" value="1"/>
</dbReference>
<feature type="domain" description="DNA-directed RNA polymerase RpoA/D/Rpb3-type" evidence="8">
    <location>
        <begin position="20"/>
        <end position="226"/>
    </location>
</feature>
<dbReference type="InterPro" id="IPR011260">
    <property type="entry name" value="RNAP_asu_C"/>
</dbReference>
<accession>A0A6M3WWC2</accession>
<dbReference type="GO" id="GO:0003899">
    <property type="term" value="F:DNA-directed RNA polymerase activity"/>
    <property type="evidence" value="ECO:0007669"/>
    <property type="project" value="UniProtKB-EC"/>
</dbReference>
<evidence type="ECO:0000313" key="9">
    <source>
        <dbReference type="EMBL" id="QJH88444.1"/>
    </source>
</evidence>
<dbReference type="SUPFAM" id="SSF47789">
    <property type="entry name" value="C-terminal domain of RNA polymerase alpha subunit"/>
    <property type="match status" value="1"/>
</dbReference>
<keyword evidence="9" id="KW-0934">Plastid</keyword>
<dbReference type="GO" id="GO:0000428">
    <property type="term" value="C:DNA-directed RNA polymerase complex"/>
    <property type="evidence" value="ECO:0007669"/>
    <property type="project" value="UniProtKB-KW"/>
</dbReference>
<dbReference type="Gene3D" id="1.10.150.20">
    <property type="entry name" value="5' to 3' exonuclease, C-terminal subdomain"/>
    <property type="match status" value="1"/>
</dbReference>
<comment type="similarity">
    <text evidence="1">Belongs to the RNA polymerase alpha chain family.</text>
</comment>
<dbReference type="InterPro" id="IPR011263">
    <property type="entry name" value="DNA-dir_RNA_pol_RpoA/D/Rpb3"/>
</dbReference>
<name>A0A6M3WWC2_9FLOR</name>
<evidence type="ECO:0000256" key="5">
    <source>
        <dbReference type="ARBA" id="ARBA00022695"/>
    </source>
</evidence>
<dbReference type="GO" id="GO:0003677">
    <property type="term" value="F:DNA binding"/>
    <property type="evidence" value="ECO:0007669"/>
    <property type="project" value="InterPro"/>
</dbReference>
<organism evidence="9">
    <name type="scientific">Pterocladiophila hemisphaerica</name>
    <dbReference type="NCBI Taxonomy" id="2712948"/>
    <lineage>
        <taxon>Eukaryota</taxon>
        <taxon>Rhodophyta</taxon>
        <taxon>Florideophyceae</taxon>
        <taxon>Rhodymeniophycidae</taxon>
        <taxon>Gracilariales</taxon>
        <taxon>Pterocladiophilaceae</taxon>
        <taxon>Pterocladiophila</taxon>
    </lineage>
</organism>
<keyword evidence="5" id="KW-0548">Nucleotidyltransferase</keyword>
<dbReference type="InterPro" id="IPR011773">
    <property type="entry name" value="DNA-dir_RpoA"/>
</dbReference>
<dbReference type="GO" id="GO:0046983">
    <property type="term" value="F:protein dimerization activity"/>
    <property type="evidence" value="ECO:0007669"/>
    <property type="project" value="InterPro"/>
</dbReference>
<dbReference type="GO" id="GO:0005737">
    <property type="term" value="C:cytoplasm"/>
    <property type="evidence" value="ECO:0007669"/>
    <property type="project" value="UniProtKB-ARBA"/>
</dbReference>
<evidence type="ECO:0000256" key="2">
    <source>
        <dbReference type="ARBA" id="ARBA00012418"/>
    </source>
</evidence>
<dbReference type="NCBIfam" id="TIGR02027">
    <property type="entry name" value="rpoA"/>
    <property type="match status" value="1"/>
</dbReference>
<proteinExistence type="inferred from homology"/>
<dbReference type="EMBL" id="MT117918">
    <property type="protein sequence ID" value="QJH88444.1"/>
    <property type="molecule type" value="Genomic_DNA"/>
</dbReference>
<dbReference type="AlphaFoldDB" id="A0A6M3WWC2"/>
<evidence type="ECO:0000256" key="1">
    <source>
        <dbReference type="ARBA" id="ARBA00007123"/>
    </source>
</evidence>
<keyword evidence="9" id="KW-0150">Chloroplast</keyword>
<dbReference type="InterPro" id="IPR036603">
    <property type="entry name" value="RBP11-like"/>
</dbReference>
<evidence type="ECO:0000256" key="3">
    <source>
        <dbReference type="ARBA" id="ARBA00022478"/>
    </source>
</evidence>
<dbReference type="GO" id="GO:0006351">
    <property type="term" value="P:DNA-templated transcription"/>
    <property type="evidence" value="ECO:0007669"/>
    <property type="project" value="InterPro"/>
</dbReference>
<dbReference type="Gene3D" id="3.30.1360.10">
    <property type="entry name" value="RNA polymerase, RBP11-like subunit"/>
    <property type="match status" value="1"/>
</dbReference>
<dbReference type="Pfam" id="PF03118">
    <property type="entry name" value="RNA_pol_A_CTD"/>
    <property type="match status" value="1"/>
</dbReference>
<dbReference type="Pfam" id="PF01000">
    <property type="entry name" value="RNA_pol_A_bac"/>
    <property type="match status" value="1"/>
</dbReference>
<dbReference type="Pfam" id="PF01193">
    <property type="entry name" value="RNA_pol_L"/>
    <property type="match status" value="1"/>
</dbReference>
<dbReference type="InterPro" id="IPR036643">
    <property type="entry name" value="RNApol_insert_sf"/>
</dbReference>